<dbReference type="Pfam" id="PF00072">
    <property type="entry name" value="Response_reg"/>
    <property type="match status" value="1"/>
</dbReference>
<reference evidence="6 7" key="1">
    <citation type="submission" date="2018-06" db="EMBL/GenBank/DDBJ databases">
        <title>Genomic Encyclopedia of Type Strains, Phase IV (KMG-IV): sequencing the most valuable type-strain genomes for metagenomic binning, comparative biology and taxonomic classification.</title>
        <authorList>
            <person name="Goeker M."/>
        </authorList>
    </citation>
    <scope>NUCLEOTIDE SEQUENCE [LARGE SCALE GENOMIC DNA]</scope>
    <source>
        <strain evidence="6 7">DSM 25532</strain>
    </source>
</reference>
<dbReference type="InterPro" id="IPR039420">
    <property type="entry name" value="WalR-like"/>
</dbReference>
<protein>
    <submittedName>
        <fullName evidence="6">LuxR family two component transcriptional regulator</fullName>
    </submittedName>
</protein>
<dbReference type="Gene3D" id="3.40.50.2300">
    <property type="match status" value="1"/>
</dbReference>
<feature type="domain" description="HTH luxR-type" evidence="4">
    <location>
        <begin position="147"/>
        <end position="212"/>
    </location>
</feature>
<evidence type="ECO:0000256" key="1">
    <source>
        <dbReference type="ARBA" id="ARBA00022553"/>
    </source>
</evidence>
<dbReference type="EMBL" id="QNRR01000003">
    <property type="protein sequence ID" value="RBP45155.1"/>
    <property type="molecule type" value="Genomic_DNA"/>
</dbReference>
<dbReference type="CDD" id="cd17535">
    <property type="entry name" value="REC_NarL-like"/>
    <property type="match status" value="1"/>
</dbReference>
<keyword evidence="7" id="KW-1185">Reference proteome</keyword>
<evidence type="ECO:0000256" key="3">
    <source>
        <dbReference type="PROSITE-ProRule" id="PRU00169"/>
    </source>
</evidence>
<dbReference type="InterPro" id="IPR011006">
    <property type="entry name" value="CheY-like_superfamily"/>
</dbReference>
<gene>
    <name evidence="6" type="ORF">DES53_103152</name>
</gene>
<dbReference type="RefSeq" id="WP_113958291.1">
    <property type="nucleotide sequence ID" value="NZ_QNRR01000003.1"/>
</dbReference>
<keyword evidence="1 3" id="KW-0597">Phosphoprotein</keyword>
<dbReference type="PROSITE" id="PS50110">
    <property type="entry name" value="RESPONSE_REGULATORY"/>
    <property type="match status" value="1"/>
</dbReference>
<dbReference type="InterPro" id="IPR000792">
    <property type="entry name" value="Tscrpt_reg_LuxR_C"/>
</dbReference>
<organism evidence="6 7">
    <name type="scientific">Roseimicrobium gellanilyticum</name>
    <dbReference type="NCBI Taxonomy" id="748857"/>
    <lineage>
        <taxon>Bacteria</taxon>
        <taxon>Pseudomonadati</taxon>
        <taxon>Verrucomicrobiota</taxon>
        <taxon>Verrucomicrobiia</taxon>
        <taxon>Verrucomicrobiales</taxon>
        <taxon>Verrucomicrobiaceae</taxon>
        <taxon>Roseimicrobium</taxon>
    </lineage>
</organism>
<dbReference type="SUPFAM" id="SSF52172">
    <property type="entry name" value="CheY-like"/>
    <property type="match status" value="1"/>
</dbReference>
<dbReference type="InterPro" id="IPR001789">
    <property type="entry name" value="Sig_transdc_resp-reg_receiver"/>
</dbReference>
<dbReference type="GO" id="GO:0006355">
    <property type="term" value="P:regulation of DNA-templated transcription"/>
    <property type="evidence" value="ECO:0007669"/>
    <property type="project" value="InterPro"/>
</dbReference>
<dbReference type="InterPro" id="IPR058245">
    <property type="entry name" value="NreC/VraR/RcsB-like_REC"/>
</dbReference>
<sequence>MSTRARIWIAEDNATYRGAVARALSAREEMLCEKQFSTGKALLQALDGRDTAPDVILLDVGLPDGSGLDHIPRIRDLAPECRVLILTVFEEEGKITEAICNGAQGYLLKSASVEELVQGIQLSLAGGVPMTPRIAHCMLKLFSQFAPKQADYGLSAREKDTLELMVQGYIRKEIADRLGLSLHTVDTYLRGIYKKLEVNTRTGAVAKALKEGLI</sequence>
<dbReference type="CDD" id="cd06170">
    <property type="entry name" value="LuxR_C_like"/>
    <property type="match status" value="1"/>
</dbReference>
<dbReference type="GO" id="GO:0003677">
    <property type="term" value="F:DNA binding"/>
    <property type="evidence" value="ECO:0007669"/>
    <property type="project" value="UniProtKB-KW"/>
</dbReference>
<dbReference type="GO" id="GO:0000160">
    <property type="term" value="P:phosphorelay signal transduction system"/>
    <property type="evidence" value="ECO:0007669"/>
    <property type="project" value="InterPro"/>
</dbReference>
<dbReference type="OrthoDB" id="9796655at2"/>
<keyword evidence="2" id="KW-0238">DNA-binding</keyword>
<dbReference type="Proteomes" id="UP000253426">
    <property type="component" value="Unassembled WGS sequence"/>
</dbReference>
<name>A0A366HNT5_9BACT</name>
<dbReference type="SMART" id="SM00421">
    <property type="entry name" value="HTH_LUXR"/>
    <property type="match status" value="1"/>
</dbReference>
<dbReference type="PROSITE" id="PS50043">
    <property type="entry name" value="HTH_LUXR_2"/>
    <property type="match status" value="1"/>
</dbReference>
<accession>A0A366HNT5</accession>
<evidence type="ECO:0000313" key="7">
    <source>
        <dbReference type="Proteomes" id="UP000253426"/>
    </source>
</evidence>
<evidence type="ECO:0000313" key="6">
    <source>
        <dbReference type="EMBL" id="RBP45155.1"/>
    </source>
</evidence>
<evidence type="ECO:0000259" key="5">
    <source>
        <dbReference type="PROSITE" id="PS50110"/>
    </source>
</evidence>
<dbReference type="PANTHER" id="PTHR43214">
    <property type="entry name" value="TWO-COMPONENT RESPONSE REGULATOR"/>
    <property type="match status" value="1"/>
</dbReference>
<dbReference type="SUPFAM" id="SSF46894">
    <property type="entry name" value="C-terminal effector domain of the bipartite response regulators"/>
    <property type="match status" value="1"/>
</dbReference>
<proteinExistence type="predicted"/>
<dbReference type="SMART" id="SM00448">
    <property type="entry name" value="REC"/>
    <property type="match status" value="1"/>
</dbReference>
<dbReference type="InterPro" id="IPR016032">
    <property type="entry name" value="Sig_transdc_resp-reg_C-effctor"/>
</dbReference>
<feature type="domain" description="Response regulatory" evidence="5">
    <location>
        <begin position="6"/>
        <end position="124"/>
    </location>
</feature>
<feature type="modified residue" description="4-aspartylphosphate" evidence="3">
    <location>
        <position position="59"/>
    </location>
</feature>
<comment type="caution">
    <text evidence="6">The sequence shown here is derived from an EMBL/GenBank/DDBJ whole genome shotgun (WGS) entry which is preliminary data.</text>
</comment>
<dbReference type="Pfam" id="PF00196">
    <property type="entry name" value="GerE"/>
    <property type="match status" value="1"/>
</dbReference>
<dbReference type="AlphaFoldDB" id="A0A366HNT5"/>
<evidence type="ECO:0000256" key="2">
    <source>
        <dbReference type="ARBA" id="ARBA00023125"/>
    </source>
</evidence>
<evidence type="ECO:0000259" key="4">
    <source>
        <dbReference type="PROSITE" id="PS50043"/>
    </source>
</evidence>
<dbReference type="PRINTS" id="PR00038">
    <property type="entry name" value="HTHLUXR"/>
</dbReference>